<dbReference type="EMBL" id="AM454059">
    <property type="protein sequence ID" value="CAN74380.1"/>
    <property type="molecule type" value="Genomic_DNA"/>
</dbReference>
<accession>A5BBZ9</accession>
<evidence type="ECO:0000256" key="1">
    <source>
        <dbReference type="SAM" id="MobiDB-lite"/>
    </source>
</evidence>
<proteinExistence type="predicted"/>
<feature type="region of interest" description="Disordered" evidence="1">
    <location>
        <begin position="1"/>
        <end position="25"/>
    </location>
</feature>
<dbReference type="Pfam" id="PF03732">
    <property type="entry name" value="Retrotrans_gag"/>
    <property type="match status" value="1"/>
</dbReference>
<organism evidence="3">
    <name type="scientific">Vitis vinifera</name>
    <name type="common">Grape</name>
    <dbReference type="NCBI Taxonomy" id="29760"/>
    <lineage>
        <taxon>Eukaryota</taxon>
        <taxon>Viridiplantae</taxon>
        <taxon>Streptophyta</taxon>
        <taxon>Embryophyta</taxon>
        <taxon>Tracheophyta</taxon>
        <taxon>Spermatophyta</taxon>
        <taxon>Magnoliopsida</taxon>
        <taxon>eudicotyledons</taxon>
        <taxon>Gunneridae</taxon>
        <taxon>Pentapetalae</taxon>
        <taxon>rosids</taxon>
        <taxon>Vitales</taxon>
        <taxon>Vitaceae</taxon>
        <taxon>Viteae</taxon>
        <taxon>Vitis</taxon>
    </lineage>
</organism>
<dbReference type="InterPro" id="IPR005162">
    <property type="entry name" value="Retrotrans_gag_dom"/>
</dbReference>
<dbReference type="AlphaFoldDB" id="A5BBZ9"/>
<gene>
    <name evidence="3" type="ORF">VITISV_007943</name>
</gene>
<feature type="compositionally biased region" description="Acidic residues" evidence="1">
    <location>
        <begin position="1"/>
        <end position="10"/>
    </location>
</feature>
<sequence>MSDSNMDETSEQTHGRKIEPAAWGRGRKDKSRDVVANMEVRFAKVELAMADTGERLDLIEQGMKKEASRVEVPKPQGFSGKWDAKELDNFLWHMERYFEAIVLTNETTKVRTTTLYLIGTTTLWWSWRFANMKKDICTIEMWEDFKRKIKKQFYLEDVAYLARKNMRCLKHTCSLHNYVKEFSSLMLEIPNMTEEELLFNFMDNLGETPPKLSLWRIATPRVGETRFQGTTMLLEWDQARRLTFREGRCKAIRKEFTPKIKFFMCDGPHWARDCLKRKTLNAMIEEMEQEDEAHMSSMKLLGALQVNLKLGAPKSSLSRVQAGKLGTCECLEKFLETYREVSRKGNDEDVNIIGGGECHKMLQMTLPMGLYRKWEASRDPWRHLHLATKWKSMEAFREG</sequence>
<evidence type="ECO:0000259" key="2">
    <source>
        <dbReference type="Pfam" id="PF03732"/>
    </source>
</evidence>
<protein>
    <recommendedName>
        <fullName evidence="2">Retrotransposon gag domain-containing protein</fullName>
    </recommendedName>
</protein>
<evidence type="ECO:0000313" key="3">
    <source>
        <dbReference type="EMBL" id="CAN74380.1"/>
    </source>
</evidence>
<name>A5BBZ9_VITVI</name>
<reference evidence="3" key="1">
    <citation type="journal article" date="2007" name="PLoS ONE">
        <title>The first genome sequence of an elite grapevine cultivar (Pinot noir Vitis vinifera L.): coping with a highly heterozygous genome.</title>
        <authorList>
            <person name="Velasco R."/>
            <person name="Zharkikh A."/>
            <person name="Troggio M."/>
            <person name="Cartwright D.A."/>
            <person name="Cestaro A."/>
            <person name="Pruss D."/>
            <person name="Pindo M."/>
            <person name="FitzGerald L.M."/>
            <person name="Vezzulli S."/>
            <person name="Reid J."/>
            <person name="Malacarne G."/>
            <person name="Iliev D."/>
            <person name="Coppola G."/>
            <person name="Wardell B."/>
            <person name="Micheletti D."/>
            <person name="Macalma T."/>
            <person name="Facci M."/>
            <person name="Mitchell J.T."/>
            <person name="Perazzolli M."/>
            <person name="Eldredge G."/>
            <person name="Gatto P."/>
            <person name="Oyzerski R."/>
            <person name="Moretto M."/>
            <person name="Gutin N."/>
            <person name="Stefanini M."/>
            <person name="Chen Y."/>
            <person name="Segala C."/>
            <person name="Davenport C."/>
            <person name="Dematte L."/>
            <person name="Mraz A."/>
            <person name="Battilana J."/>
            <person name="Stormo K."/>
            <person name="Costa F."/>
            <person name="Tao Q."/>
            <person name="Si-Ammour A."/>
            <person name="Harkins T."/>
            <person name="Lackey A."/>
            <person name="Perbost C."/>
            <person name="Taillon B."/>
            <person name="Stella A."/>
            <person name="Solovyev V."/>
            <person name="Fawcett J.A."/>
            <person name="Sterck L."/>
            <person name="Vandepoele K."/>
            <person name="Grando S.M."/>
            <person name="Toppo S."/>
            <person name="Moser C."/>
            <person name="Lanchbury J."/>
            <person name="Bogden R."/>
            <person name="Skolnick M."/>
            <person name="Sgaramella V."/>
            <person name="Bhatnagar S.K."/>
            <person name="Fontana P."/>
            <person name="Gutin A."/>
            <person name="Van de Peer Y."/>
            <person name="Salamini F."/>
            <person name="Viola R."/>
        </authorList>
    </citation>
    <scope>NUCLEOTIDE SEQUENCE</scope>
</reference>
<feature type="domain" description="Retrotransposon gag" evidence="2">
    <location>
        <begin position="114"/>
        <end position="204"/>
    </location>
</feature>